<dbReference type="Gene3D" id="1.10.287.110">
    <property type="entry name" value="DnaJ domain"/>
    <property type="match status" value="1"/>
</dbReference>
<reference evidence="5 6" key="1">
    <citation type="submission" date="2012-10" db="EMBL/GenBank/DDBJ databases">
        <title>Genome sequencing and analysis of entomopathogenic fungi Beauveria bassiana D1-5.</title>
        <authorList>
            <person name="Li Q."/>
            <person name="Wang L."/>
            <person name="Zhang Z."/>
            <person name="Wang Q."/>
            <person name="Ren J."/>
            <person name="Wang M."/>
            <person name="Xu W."/>
            <person name="Wang J."/>
            <person name="Lu Y."/>
            <person name="Du Q."/>
            <person name="Sun Z."/>
        </authorList>
    </citation>
    <scope>NUCLEOTIDE SEQUENCE [LARGE SCALE GENOMIC DNA]</scope>
    <source>
        <strain evidence="5 6">D1-5</strain>
    </source>
</reference>
<dbReference type="PANTHER" id="PTHR44145">
    <property type="entry name" value="DNAJ HOMOLOG SUBFAMILY A MEMBER 3, MITOCHONDRIAL"/>
    <property type="match status" value="1"/>
</dbReference>
<dbReference type="PROSITE" id="PS50076">
    <property type="entry name" value="DNAJ_2"/>
    <property type="match status" value="1"/>
</dbReference>
<evidence type="ECO:0000256" key="2">
    <source>
        <dbReference type="SAM" id="MobiDB-lite"/>
    </source>
</evidence>
<feature type="domain" description="J" evidence="4">
    <location>
        <begin position="202"/>
        <end position="267"/>
    </location>
</feature>
<comment type="caution">
    <text evidence="5">The sequence shown here is derived from an EMBL/GenBank/DDBJ whole genome shotgun (WGS) entry which is preliminary data.</text>
</comment>
<dbReference type="InterPro" id="IPR036869">
    <property type="entry name" value="J_dom_sf"/>
</dbReference>
<dbReference type="EMBL" id="ANFO01000955">
    <property type="protein sequence ID" value="KGQ05335.1"/>
    <property type="molecule type" value="Genomic_DNA"/>
</dbReference>
<evidence type="ECO:0000256" key="3">
    <source>
        <dbReference type="SAM" id="Phobius"/>
    </source>
</evidence>
<feature type="compositionally biased region" description="Low complexity" evidence="2">
    <location>
        <begin position="336"/>
        <end position="354"/>
    </location>
</feature>
<gene>
    <name evidence="5" type="ORF">BBAD15_g9404</name>
</gene>
<organism evidence="5 6">
    <name type="scientific">Beauveria bassiana D1-5</name>
    <dbReference type="NCBI Taxonomy" id="1245745"/>
    <lineage>
        <taxon>Eukaryota</taxon>
        <taxon>Fungi</taxon>
        <taxon>Dikarya</taxon>
        <taxon>Ascomycota</taxon>
        <taxon>Pezizomycotina</taxon>
        <taxon>Sordariomycetes</taxon>
        <taxon>Hypocreomycetidae</taxon>
        <taxon>Hypocreales</taxon>
        <taxon>Cordycipitaceae</taxon>
        <taxon>Beauveria</taxon>
    </lineage>
</organism>
<feature type="region of interest" description="Disordered" evidence="2">
    <location>
        <begin position="273"/>
        <end position="384"/>
    </location>
</feature>
<proteinExistence type="predicted"/>
<evidence type="ECO:0000256" key="1">
    <source>
        <dbReference type="ARBA" id="ARBA00023186"/>
    </source>
</evidence>
<dbReference type="eggNOG" id="KOG0715">
    <property type="taxonomic scope" value="Eukaryota"/>
</dbReference>
<dbReference type="SUPFAM" id="SSF46565">
    <property type="entry name" value="Chaperone J-domain"/>
    <property type="match status" value="1"/>
</dbReference>
<dbReference type="STRING" id="1245745.A0A0A2VGS7"/>
<dbReference type="InterPro" id="IPR001623">
    <property type="entry name" value="DnaJ_domain"/>
</dbReference>
<dbReference type="OrthoDB" id="10250354at2759"/>
<dbReference type="AlphaFoldDB" id="A0A0A2VGS7"/>
<keyword evidence="3" id="KW-0812">Transmembrane</keyword>
<dbReference type="Pfam" id="PF00226">
    <property type="entry name" value="DnaJ"/>
    <property type="match status" value="1"/>
</dbReference>
<feature type="transmembrane region" description="Helical" evidence="3">
    <location>
        <begin position="408"/>
        <end position="430"/>
    </location>
</feature>
<sequence length="441" mass="49460">MKSIDTTLQTTNRPCRRFAYIGAMPGVICRVSHVLYLVPIICGQAKQKQDCGDDWVRLKSKGSDDRDYIDNCSNSPPGIRLRAGSALNTSHNSRPRNRLPPIKREYPNFFSQEITSNGRLGACRALSAPLSALHDDVVIHVGGLAAADTVAPRPSRRIVRCSSAASYYSSSLWLAPPSCQQQQQRRSFGCTRSVRRDLTKKNHYERLQVPQSATRSDIKKSFYKLSKTHHPDANRNDPNAAHTFALLSESYTLLSDPSRRSLYDRDVMARLQTPSSTHSPHHGSYHSAAHHSAGGRPASGLSKRRGSFRGPPPSFYRNGGWGAHADRRRRAHDDTAASASNSSSSSHYTHYTNYESPGPGRLDEEGVPLHFDKEAHRRTHEKEDRRRWARRRRALDEEGVEFEPQTSLGAHFAIVLGILGATVLVPVWYWNTMSGKRRKEF</sequence>
<keyword evidence="3" id="KW-0472">Membrane</keyword>
<dbReference type="PANTHER" id="PTHR44145:SF3">
    <property type="entry name" value="DNAJ HOMOLOG SUBFAMILY A MEMBER 3, MITOCHONDRIAL"/>
    <property type="match status" value="1"/>
</dbReference>
<dbReference type="SMART" id="SM00271">
    <property type="entry name" value="DnaJ"/>
    <property type="match status" value="1"/>
</dbReference>
<evidence type="ECO:0000259" key="4">
    <source>
        <dbReference type="PROSITE" id="PS50076"/>
    </source>
</evidence>
<keyword evidence="3" id="KW-1133">Transmembrane helix</keyword>
<feature type="compositionally biased region" description="Low complexity" evidence="2">
    <location>
        <begin position="285"/>
        <end position="300"/>
    </location>
</feature>
<evidence type="ECO:0000313" key="5">
    <source>
        <dbReference type="EMBL" id="KGQ05335.1"/>
    </source>
</evidence>
<protein>
    <submittedName>
        <fullName evidence="5">Chaperone protein DnaJ</fullName>
    </submittedName>
</protein>
<dbReference type="InterPro" id="IPR051938">
    <property type="entry name" value="Apopto_cytoskel_mod"/>
</dbReference>
<accession>A0A0A2VGS7</accession>
<feature type="compositionally biased region" description="Basic and acidic residues" evidence="2">
    <location>
        <begin position="370"/>
        <end position="384"/>
    </location>
</feature>
<keyword evidence="1" id="KW-0143">Chaperone</keyword>
<dbReference type="Proteomes" id="UP000030106">
    <property type="component" value="Unassembled WGS sequence"/>
</dbReference>
<dbReference type="HOGENOM" id="CLU_050546_0_0_1"/>
<name>A0A0A2VGS7_BEABA</name>
<dbReference type="CDD" id="cd06257">
    <property type="entry name" value="DnaJ"/>
    <property type="match status" value="1"/>
</dbReference>
<dbReference type="PRINTS" id="PR00625">
    <property type="entry name" value="JDOMAIN"/>
</dbReference>
<evidence type="ECO:0000313" key="6">
    <source>
        <dbReference type="Proteomes" id="UP000030106"/>
    </source>
</evidence>